<evidence type="ECO:0000256" key="1">
    <source>
        <dbReference type="ARBA" id="ARBA00022801"/>
    </source>
</evidence>
<dbReference type="SUPFAM" id="SSF52499">
    <property type="entry name" value="Isochorismatase-like hydrolases"/>
    <property type="match status" value="1"/>
</dbReference>
<dbReference type="OrthoDB" id="9794942at2"/>
<dbReference type="Proteomes" id="UP000287447">
    <property type="component" value="Unassembled WGS sequence"/>
</dbReference>
<dbReference type="RefSeq" id="WP_127764229.1">
    <property type="nucleotide sequence ID" value="NZ_SADE01000001.1"/>
</dbReference>
<keyword evidence="4" id="KW-1185">Reference proteome</keyword>
<dbReference type="InterPro" id="IPR050272">
    <property type="entry name" value="Isochorismatase-like_hydrls"/>
</dbReference>
<feature type="domain" description="Isochorismatase-like" evidence="2">
    <location>
        <begin position="24"/>
        <end position="193"/>
    </location>
</feature>
<dbReference type="Gene3D" id="3.40.50.850">
    <property type="entry name" value="Isochorismatase-like"/>
    <property type="match status" value="1"/>
</dbReference>
<evidence type="ECO:0000259" key="2">
    <source>
        <dbReference type="Pfam" id="PF00857"/>
    </source>
</evidence>
<evidence type="ECO:0000313" key="4">
    <source>
        <dbReference type="Proteomes" id="UP000287447"/>
    </source>
</evidence>
<sequence length="201" mass="20722">MSDQPKTLMQMAGADLTPAAMSAAALIVIDAQRVYSDGPLVLTGVGPAAEEIATLLNRARAAATPIVHVRHVGPDGSPFGKDGNGFKYMTQAEPKPGEAEVEKSLPNSFAGTNLDEILKGIGRKKVIIVGFMSHMCVSATARSALDHGYGATVVASAVATRPLPSATGDGTVAAELVHEVAMTELSDRFAIIAKASADIPD</sequence>
<dbReference type="EMBL" id="SADE01000001">
    <property type="protein sequence ID" value="RVU38858.1"/>
    <property type="molecule type" value="Genomic_DNA"/>
</dbReference>
<proteinExistence type="predicted"/>
<keyword evidence="1 3" id="KW-0378">Hydrolase</keyword>
<dbReference type="Pfam" id="PF00857">
    <property type="entry name" value="Isochorismatase"/>
    <property type="match status" value="1"/>
</dbReference>
<reference evidence="4" key="1">
    <citation type="submission" date="2019-01" db="EMBL/GenBank/DDBJ databases">
        <title>Gri0909 isolated from a small marine red alga.</title>
        <authorList>
            <person name="Kim J."/>
            <person name="Jeong S.E."/>
            <person name="Jeon C.O."/>
        </authorList>
    </citation>
    <scope>NUCLEOTIDE SEQUENCE [LARGE SCALE GENOMIC DNA]</scope>
    <source>
        <strain evidence="4">Gri0909</strain>
    </source>
</reference>
<dbReference type="InterPro" id="IPR000868">
    <property type="entry name" value="Isochorismatase-like_dom"/>
</dbReference>
<organism evidence="3 4">
    <name type="scientific">Hwanghaeella grinnelliae</name>
    <dbReference type="NCBI Taxonomy" id="2500179"/>
    <lineage>
        <taxon>Bacteria</taxon>
        <taxon>Pseudomonadati</taxon>
        <taxon>Pseudomonadota</taxon>
        <taxon>Alphaproteobacteria</taxon>
        <taxon>Rhodospirillales</taxon>
        <taxon>Rhodospirillaceae</taxon>
        <taxon>Hwanghaeella</taxon>
    </lineage>
</organism>
<dbReference type="GO" id="GO:0016787">
    <property type="term" value="F:hydrolase activity"/>
    <property type="evidence" value="ECO:0007669"/>
    <property type="project" value="UniProtKB-KW"/>
</dbReference>
<protein>
    <submittedName>
        <fullName evidence="3">Cysteine hydrolase</fullName>
    </submittedName>
</protein>
<evidence type="ECO:0000313" key="3">
    <source>
        <dbReference type="EMBL" id="RVU38858.1"/>
    </source>
</evidence>
<accession>A0A3S3URF5</accession>
<dbReference type="PANTHER" id="PTHR43540:SF15">
    <property type="entry name" value="BLR5631 PROTEIN"/>
    <property type="match status" value="1"/>
</dbReference>
<gene>
    <name evidence="3" type="ORF">EOI86_06225</name>
</gene>
<dbReference type="PANTHER" id="PTHR43540">
    <property type="entry name" value="PEROXYUREIDOACRYLATE/UREIDOACRYLATE AMIDOHYDROLASE-RELATED"/>
    <property type="match status" value="1"/>
</dbReference>
<dbReference type="AlphaFoldDB" id="A0A3S3URF5"/>
<name>A0A3S3URF5_9PROT</name>
<comment type="caution">
    <text evidence="3">The sequence shown here is derived from an EMBL/GenBank/DDBJ whole genome shotgun (WGS) entry which is preliminary data.</text>
</comment>
<dbReference type="InterPro" id="IPR036380">
    <property type="entry name" value="Isochorismatase-like_sf"/>
</dbReference>
<dbReference type="CDD" id="cd01014">
    <property type="entry name" value="nicotinamidase_related"/>
    <property type="match status" value="1"/>
</dbReference>